<dbReference type="GO" id="GO:0008270">
    <property type="term" value="F:zinc ion binding"/>
    <property type="evidence" value="ECO:0007669"/>
    <property type="project" value="UniProtKB-KW"/>
</dbReference>
<keyword evidence="1" id="KW-0862">Zinc</keyword>
<protein>
    <submittedName>
        <fullName evidence="4">GATA zinc finger domain containing protein</fullName>
    </submittedName>
</protein>
<evidence type="ECO:0000313" key="4">
    <source>
        <dbReference type="EMBL" id="ELR15727.1"/>
    </source>
</evidence>
<feature type="compositionally biased region" description="Low complexity" evidence="2">
    <location>
        <begin position="203"/>
        <end position="218"/>
    </location>
</feature>
<feature type="domain" description="GATA-type" evidence="3">
    <location>
        <begin position="230"/>
        <end position="256"/>
    </location>
</feature>
<dbReference type="GO" id="GO:0006355">
    <property type="term" value="P:regulation of DNA-templated transcription"/>
    <property type="evidence" value="ECO:0007669"/>
    <property type="project" value="InterPro"/>
</dbReference>
<evidence type="ECO:0000313" key="5">
    <source>
        <dbReference type="Proteomes" id="UP000011083"/>
    </source>
</evidence>
<dbReference type="CDD" id="cd00202">
    <property type="entry name" value="ZnF_GATA"/>
    <property type="match status" value="1"/>
</dbReference>
<keyword evidence="1" id="KW-0863">Zinc-finger</keyword>
<feature type="region of interest" description="Disordered" evidence="2">
    <location>
        <begin position="155"/>
        <end position="240"/>
    </location>
</feature>
<gene>
    <name evidence="4" type="ORF">ACA1_379080</name>
</gene>
<dbReference type="InterPro" id="IPR013088">
    <property type="entry name" value="Znf_NHR/GATA"/>
</dbReference>
<dbReference type="Proteomes" id="UP000011083">
    <property type="component" value="Unassembled WGS sequence"/>
</dbReference>
<dbReference type="GO" id="GO:0043565">
    <property type="term" value="F:sequence-specific DNA binding"/>
    <property type="evidence" value="ECO:0007669"/>
    <property type="project" value="InterPro"/>
</dbReference>
<reference evidence="4 5" key="1">
    <citation type="journal article" date="2013" name="Genome Biol.">
        <title>Genome of Acanthamoeba castellanii highlights extensive lateral gene transfer and early evolution of tyrosine kinase signaling.</title>
        <authorList>
            <person name="Clarke M."/>
            <person name="Lohan A.J."/>
            <person name="Liu B."/>
            <person name="Lagkouvardos I."/>
            <person name="Roy S."/>
            <person name="Zafar N."/>
            <person name="Bertelli C."/>
            <person name="Schilde C."/>
            <person name="Kianianmomeni A."/>
            <person name="Burglin T.R."/>
            <person name="Frech C."/>
            <person name="Turcotte B."/>
            <person name="Kopec K.O."/>
            <person name="Synnott J.M."/>
            <person name="Choo C."/>
            <person name="Paponov I."/>
            <person name="Finkler A."/>
            <person name="Soon Heng Tan C."/>
            <person name="Hutchins A.P."/>
            <person name="Weinmeier T."/>
            <person name="Rattei T."/>
            <person name="Chu J.S."/>
            <person name="Gimenez G."/>
            <person name="Irimia M."/>
            <person name="Rigden D.J."/>
            <person name="Fitzpatrick D.A."/>
            <person name="Lorenzo-Morales J."/>
            <person name="Bateman A."/>
            <person name="Chiu C.H."/>
            <person name="Tang P."/>
            <person name="Hegemann P."/>
            <person name="Fromm H."/>
            <person name="Raoult D."/>
            <person name="Greub G."/>
            <person name="Miranda-Saavedra D."/>
            <person name="Chen N."/>
            <person name="Nash P."/>
            <person name="Ginger M.L."/>
            <person name="Horn M."/>
            <person name="Schaap P."/>
            <person name="Caler L."/>
            <person name="Loftus B."/>
        </authorList>
    </citation>
    <scope>NUCLEOTIDE SEQUENCE [LARGE SCALE GENOMIC DNA]</scope>
    <source>
        <strain evidence="4 5">Neff</strain>
    </source>
</reference>
<proteinExistence type="predicted"/>
<evidence type="ECO:0000259" key="3">
    <source>
        <dbReference type="PROSITE" id="PS50114"/>
    </source>
</evidence>
<evidence type="ECO:0000256" key="2">
    <source>
        <dbReference type="SAM" id="MobiDB-lite"/>
    </source>
</evidence>
<sequence length="273" mass="29851">MASSSVYFPGPTEARSHHSMLRRSLALRHQQHQHPSYDGQQYPPGLGYHPYPSYYPHELDYSTSTSASATSLGIDLAPGYDDGAYVRHRHHHQHHHQPCPWHQLPVRSSWQDEPQPTWVHHPTHDTAGEDLLPSARMLEYNERLARMAYGLYQSSTTSTTPARRDSLVTSSSDSTSATTSSSSTHNSTTATSSFSSPSPPSSPSSSPTLSTSPSTSPTCHVKKLPPARRSCSATKSPTWRRGPSGLTLCNGCGLRYGQAKKTSRSMAIGSILN</sequence>
<keyword evidence="5" id="KW-1185">Reference proteome</keyword>
<dbReference type="Pfam" id="PF00320">
    <property type="entry name" value="GATA"/>
    <property type="match status" value="1"/>
</dbReference>
<dbReference type="RefSeq" id="XP_004337740.1">
    <property type="nucleotide sequence ID" value="XM_004337692.1"/>
</dbReference>
<dbReference type="VEuPathDB" id="AmoebaDB:ACA1_379080"/>
<dbReference type="GeneID" id="14916400"/>
<dbReference type="InterPro" id="IPR000679">
    <property type="entry name" value="Znf_GATA"/>
</dbReference>
<feature type="compositionally biased region" description="Low complexity" evidence="2">
    <location>
        <begin position="169"/>
        <end position="196"/>
    </location>
</feature>
<organism evidence="4 5">
    <name type="scientific">Acanthamoeba castellanii (strain ATCC 30010 / Neff)</name>
    <dbReference type="NCBI Taxonomy" id="1257118"/>
    <lineage>
        <taxon>Eukaryota</taxon>
        <taxon>Amoebozoa</taxon>
        <taxon>Discosea</taxon>
        <taxon>Longamoebia</taxon>
        <taxon>Centramoebida</taxon>
        <taxon>Acanthamoebidae</taxon>
        <taxon>Acanthamoeba</taxon>
    </lineage>
</organism>
<dbReference type="PROSITE" id="PS50114">
    <property type="entry name" value="GATA_ZN_FINGER_2"/>
    <property type="match status" value="1"/>
</dbReference>
<dbReference type="SMART" id="SM00401">
    <property type="entry name" value="ZnF_GATA"/>
    <property type="match status" value="1"/>
</dbReference>
<dbReference type="OrthoDB" id="515401at2759"/>
<evidence type="ECO:0000256" key="1">
    <source>
        <dbReference type="PROSITE-ProRule" id="PRU00094"/>
    </source>
</evidence>
<accession>L8GS28</accession>
<dbReference type="EMBL" id="KB008025">
    <property type="protein sequence ID" value="ELR15727.1"/>
    <property type="molecule type" value="Genomic_DNA"/>
</dbReference>
<dbReference type="Gene3D" id="3.30.50.10">
    <property type="entry name" value="Erythroid Transcription Factor GATA-1, subunit A"/>
    <property type="match status" value="1"/>
</dbReference>
<dbReference type="SUPFAM" id="SSF57716">
    <property type="entry name" value="Glucocorticoid receptor-like (DNA-binding domain)"/>
    <property type="match status" value="1"/>
</dbReference>
<dbReference type="AlphaFoldDB" id="L8GS28"/>
<keyword evidence="1" id="KW-0479">Metal-binding</keyword>
<dbReference type="KEGG" id="acan:ACA1_379080"/>
<name>L8GS28_ACACF</name>
<feature type="region of interest" description="Disordered" evidence="2">
    <location>
        <begin position="1"/>
        <end position="20"/>
    </location>
</feature>